<dbReference type="CDD" id="cd01166">
    <property type="entry name" value="KdgK"/>
    <property type="match status" value="1"/>
</dbReference>
<dbReference type="AlphaFoldDB" id="A0A3S9PY61"/>
<comment type="similarity">
    <text evidence="1">Belongs to the carbohydrate kinase PfkB family.</text>
</comment>
<evidence type="ECO:0000313" key="5">
    <source>
        <dbReference type="EMBL" id="AZQ77242.1"/>
    </source>
</evidence>
<evidence type="ECO:0000256" key="3">
    <source>
        <dbReference type="ARBA" id="ARBA00022777"/>
    </source>
</evidence>
<dbReference type="GO" id="GO:0016301">
    <property type="term" value="F:kinase activity"/>
    <property type="evidence" value="ECO:0007669"/>
    <property type="project" value="UniProtKB-KW"/>
</dbReference>
<dbReference type="InterPro" id="IPR052700">
    <property type="entry name" value="Carb_kinase_PfkB-like"/>
</dbReference>
<keyword evidence="3 5" id="KW-0418">Kinase</keyword>
<name>A0A3S9PY61_9ACTO</name>
<dbReference type="EMBL" id="CP034593">
    <property type="protein sequence ID" value="AZQ77242.1"/>
    <property type="molecule type" value="Genomic_DNA"/>
</dbReference>
<keyword evidence="6" id="KW-1185">Reference proteome</keyword>
<dbReference type="KEGG" id="flh:EJ997_07750"/>
<organism evidence="5 6">
    <name type="scientific">Flaviflexus ciconiae</name>
    <dbReference type="NCBI Taxonomy" id="2496867"/>
    <lineage>
        <taxon>Bacteria</taxon>
        <taxon>Bacillati</taxon>
        <taxon>Actinomycetota</taxon>
        <taxon>Actinomycetes</taxon>
        <taxon>Actinomycetales</taxon>
        <taxon>Actinomycetaceae</taxon>
        <taxon>Flaviflexus</taxon>
    </lineage>
</organism>
<protein>
    <submittedName>
        <fullName evidence="5">Sugar kinase</fullName>
    </submittedName>
</protein>
<evidence type="ECO:0000256" key="1">
    <source>
        <dbReference type="ARBA" id="ARBA00010688"/>
    </source>
</evidence>
<dbReference type="InterPro" id="IPR002173">
    <property type="entry name" value="Carboh/pur_kinase_PfkB_CS"/>
</dbReference>
<evidence type="ECO:0000259" key="4">
    <source>
        <dbReference type="Pfam" id="PF00294"/>
    </source>
</evidence>
<proteinExistence type="inferred from homology"/>
<accession>A0A3S9PY61</accession>
<dbReference type="InterPro" id="IPR011611">
    <property type="entry name" value="PfkB_dom"/>
</dbReference>
<gene>
    <name evidence="5" type="ORF">EJ997_07750</name>
</gene>
<dbReference type="RefSeq" id="WP_126704046.1">
    <property type="nucleotide sequence ID" value="NZ_CP034593.1"/>
</dbReference>
<dbReference type="InterPro" id="IPR029056">
    <property type="entry name" value="Ribokinase-like"/>
</dbReference>
<dbReference type="Gene3D" id="3.40.1190.20">
    <property type="match status" value="1"/>
</dbReference>
<evidence type="ECO:0000256" key="2">
    <source>
        <dbReference type="ARBA" id="ARBA00022679"/>
    </source>
</evidence>
<feature type="domain" description="Carbohydrate kinase PfkB" evidence="4">
    <location>
        <begin position="4"/>
        <end position="296"/>
    </location>
</feature>
<dbReference type="PANTHER" id="PTHR43320:SF2">
    <property type="entry name" value="2-DEHYDRO-3-DEOXYGLUCONOKINASE_2-DEHYDRO-3-DEOXYGALACTONOKINASE"/>
    <property type="match status" value="1"/>
</dbReference>
<evidence type="ECO:0000313" key="6">
    <source>
        <dbReference type="Proteomes" id="UP000280344"/>
    </source>
</evidence>
<dbReference type="PANTHER" id="PTHR43320">
    <property type="entry name" value="SUGAR KINASE"/>
    <property type="match status" value="1"/>
</dbReference>
<dbReference type="OrthoDB" id="9808601at2"/>
<keyword evidence="2" id="KW-0808">Transferase</keyword>
<dbReference type="SUPFAM" id="SSF53613">
    <property type="entry name" value="Ribokinase-like"/>
    <property type="match status" value="1"/>
</dbReference>
<dbReference type="Proteomes" id="UP000280344">
    <property type="component" value="Chromosome"/>
</dbReference>
<sequence length="317" mass="32890">MKPDVVTIGEVMGTLRFSGQFGVGTTVTPSLAGAEGNVAIGLARLEHAVAWVGSVGNDTFGQGIIKTLRGEGVDVSHVVKRPEPTGLLVSRVIGPETKSVDYHRSGSAGRIISQEQISGAIAKGPRILHVTGITPALGKAAAESIRFAVDAAREAGITVAFDVNFRGRLWGRDEAAPVLTELASLADIVIGGTGELAIVTGQHDPLEAMSAVLASGAREIVWKESDLARVLSAEGMVECPNRLVRAVDPIGAGDAFVSGYLSGVLDGLGAMERLTRAHLLGRIIVGSEGDWEGLPTRDQLAVLEAQDGVPVNGSVVR</sequence>
<dbReference type="Pfam" id="PF00294">
    <property type="entry name" value="PfkB"/>
    <property type="match status" value="1"/>
</dbReference>
<dbReference type="PROSITE" id="PS00584">
    <property type="entry name" value="PFKB_KINASES_2"/>
    <property type="match status" value="1"/>
</dbReference>
<reference evidence="5 6" key="1">
    <citation type="submission" date="2018-12" db="EMBL/GenBank/DDBJ databases">
        <title>Complete genome sequence of Flaviflexus sp. H23T48.</title>
        <authorList>
            <person name="Bae J.-W."/>
            <person name="Lee J.-Y."/>
        </authorList>
    </citation>
    <scope>NUCLEOTIDE SEQUENCE [LARGE SCALE GENOMIC DNA]</scope>
    <source>
        <strain evidence="5 6">H23T48</strain>
    </source>
</reference>